<evidence type="ECO:0000313" key="2">
    <source>
        <dbReference type="Proteomes" id="UP000434957"/>
    </source>
</evidence>
<reference evidence="1 2" key="1">
    <citation type="submission" date="2018-08" db="EMBL/GenBank/DDBJ databases">
        <title>Genomic investigation of the strawberry pathogen Phytophthora fragariae indicates pathogenicity is determined by transcriptional variation in three key races.</title>
        <authorList>
            <person name="Adams T.M."/>
            <person name="Armitage A.D."/>
            <person name="Sobczyk M.K."/>
            <person name="Bates H.J."/>
            <person name="Dunwell J.M."/>
            <person name="Nellist C.F."/>
            <person name="Harrison R.J."/>
        </authorList>
    </citation>
    <scope>NUCLEOTIDE SEQUENCE [LARGE SCALE GENOMIC DNA]</scope>
    <source>
        <strain evidence="1 2">SCRP333</strain>
    </source>
</reference>
<gene>
    <name evidence="1" type="ORF">PR003_g33398</name>
</gene>
<sequence length="121" mass="13240">MKTFSELLSAWRGSRRLTFNRSEEEPSNAKNLNAASVEVNATTPRTAGASSSVGDVMMKVILPSIANDNRGDYHRRGLCDMRAALKTVREIIRAGGSLESIDPETIRQLLDGSDPETPLNH</sequence>
<protein>
    <submittedName>
        <fullName evidence="1">Uncharacterized protein</fullName>
    </submittedName>
</protein>
<proteinExistence type="predicted"/>
<organism evidence="1 2">
    <name type="scientific">Phytophthora rubi</name>
    <dbReference type="NCBI Taxonomy" id="129364"/>
    <lineage>
        <taxon>Eukaryota</taxon>
        <taxon>Sar</taxon>
        <taxon>Stramenopiles</taxon>
        <taxon>Oomycota</taxon>
        <taxon>Peronosporomycetes</taxon>
        <taxon>Peronosporales</taxon>
        <taxon>Peronosporaceae</taxon>
        <taxon>Phytophthora</taxon>
    </lineage>
</organism>
<name>A0A6A4AVW5_9STRA</name>
<accession>A0A6A4AVW5</accession>
<dbReference type="Proteomes" id="UP000434957">
    <property type="component" value="Unassembled WGS sequence"/>
</dbReference>
<comment type="caution">
    <text evidence="1">The sequence shown here is derived from an EMBL/GenBank/DDBJ whole genome shotgun (WGS) entry which is preliminary data.</text>
</comment>
<dbReference type="AlphaFoldDB" id="A0A6A4AVW5"/>
<keyword evidence="2" id="KW-1185">Reference proteome</keyword>
<evidence type="ECO:0000313" key="1">
    <source>
        <dbReference type="EMBL" id="KAE9262816.1"/>
    </source>
</evidence>
<dbReference type="EMBL" id="QXFT01009374">
    <property type="protein sequence ID" value="KAE9262816.1"/>
    <property type="molecule type" value="Genomic_DNA"/>
</dbReference>